<dbReference type="GO" id="GO:0006099">
    <property type="term" value="P:tricarboxylic acid cycle"/>
    <property type="evidence" value="ECO:0007669"/>
    <property type="project" value="TreeGrafter"/>
</dbReference>
<evidence type="ECO:0000313" key="3">
    <source>
        <dbReference type="EMBL" id="RLL11383.1"/>
    </source>
</evidence>
<dbReference type="InterPro" id="IPR003781">
    <property type="entry name" value="CoA-bd"/>
</dbReference>
<dbReference type="PANTHER" id="PTHR11117">
    <property type="entry name" value="SUCCINYL-COA LIGASE SUBUNIT ALPHA"/>
    <property type="match status" value="1"/>
</dbReference>
<gene>
    <name evidence="3" type="primary">fdrA</name>
    <name evidence="3" type="ORF">D4A47_07110</name>
</gene>
<dbReference type="GO" id="GO:0009361">
    <property type="term" value="C:succinate-CoA ligase complex (ADP-forming)"/>
    <property type="evidence" value="ECO:0007669"/>
    <property type="project" value="TreeGrafter"/>
</dbReference>
<dbReference type="AlphaFoldDB" id="A0A498CR84"/>
<dbReference type="InterPro" id="IPR005811">
    <property type="entry name" value="SUCC_ACL_C"/>
</dbReference>
<dbReference type="EMBL" id="RCHT01000009">
    <property type="protein sequence ID" value="RLL11383.1"/>
    <property type="molecule type" value="Genomic_DNA"/>
</dbReference>
<feature type="domain" description="CoA-binding" evidence="2">
    <location>
        <begin position="193"/>
        <end position="286"/>
    </location>
</feature>
<dbReference type="Pfam" id="PF00549">
    <property type="entry name" value="Ligase_CoA"/>
    <property type="match status" value="1"/>
</dbReference>
<dbReference type="Gene3D" id="3.40.50.720">
    <property type="entry name" value="NAD(P)-binding Rossmann-like Domain"/>
    <property type="match status" value="1"/>
</dbReference>
<proteinExistence type="predicted"/>
<dbReference type="GO" id="GO:0005829">
    <property type="term" value="C:cytosol"/>
    <property type="evidence" value="ECO:0007669"/>
    <property type="project" value="TreeGrafter"/>
</dbReference>
<name>A0A498CR84_9FIRM</name>
<dbReference type="Gene3D" id="3.40.50.261">
    <property type="entry name" value="Succinyl-CoA synthetase domains"/>
    <property type="match status" value="2"/>
</dbReference>
<evidence type="ECO:0000313" key="4">
    <source>
        <dbReference type="Proteomes" id="UP000276301"/>
    </source>
</evidence>
<dbReference type="NCBIfam" id="NF004760">
    <property type="entry name" value="PRK06091.1"/>
    <property type="match status" value="1"/>
</dbReference>
<reference evidence="3 4" key="1">
    <citation type="submission" date="2018-10" db="EMBL/GenBank/DDBJ databases">
        <title>Anaerotruncus faecis sp. nov., isolated from human feces.</title>
        <authorList>
            <person name="Wang Y.-J."/>
        </authorList>
    </citation>
    <scope>NUCLEOTIDE SEQUENCE [LARGE SCALE GENOMIC DNA]</scope>
    <source>
        <strain evidence="3 4">22A2-44</strain>
    </source>
</reference>
<dbReference type="PANTHER" id="PTHR11117:SF24">
    <property type="entry name" value="PROTEIN FDRA"/>
    <property type="match status" value="1"/>
</dbReference>
<organism evidence="3 4">
    <name type="scientific">Anaerotruncus massiliensis</name>
    <name type="common">ex Liu et al. 2021</name>
    <dbReference type="NCBI Taxonomy" id="2321404"/>
    <lineage>
        <taxon>Bacteria</taxon>
        <taxon>Bacillati</taxon>
        <taxon>Bacillota</taxon>
        <taxon>Clostridia</taxon>
        <taxon>Eubacteriales</taxon>
        <taxon>Oscillospiraceae</taxon>
        <taxon>Anaerotruncus</taxon>
    </lineage>
</organism>
<dbReference type="SUPFAM" id="SSF52210">
    <property type="entry name" value="Succinyl-CoA synthetase domains"/>
    <property type="match status" value="2"/>
</dbReference>
<dbReference type="Pfam" id="PF02629">
    <property type="entry name" value="CoA_binding"/>
    <property type="match status" value="1"/>
</dbReference>
<dbReference type="InterPro" id="IPR016102">
    <property type="entry name" value="Succinyl-CoA_synth-like"/>
</dbReference>
<comment type="caution">
    <text evidence="3">The sequence shown here is derived from an EMBL/GenBank/DDBJ whole genome shotgun (WGS) entry which is preliminary data.</text>
</comment>
<dbReference type="GO" id="GO:0004775">
    <property type="term" value="F:succinate-CoA ligase (ADP-forming) activity"/>
    <property type="evidence" value="ECO:0007669"/>
    <property type="project" value="TreeGrafter"/>
</dbReference>
<sequence>MEESALVKLDIKQNTYYDSVTLMLISKDLKKLDGVEEALVGMGTDLNRDIAHNLGLVTPEFETITANDFFVAIRCENDDVMAAALAKVDELLTKKKENSSANYYPPTLSSAIKMDDQLNLAIISVPGKYAAGVADECLDHDINVMLFSDNVTIEEEKRLKEKAVSKELLMMGPDCGTAIINNVPLAFANVIRPGDIGIVGASGTGTQELSSLIGQFGGGVSQVIGTGGRDLKIEIGGLMMTFALDALIQDPKTKVIALTSKPPAEEIADKILKQAAASGKPVVVCFVGGDPEQVKKYGLIPALSLEDAARKAVALSKGEPVVDFTGFSAPDAEIDAIVKAETAKFAPTQKYVRGLYTGGTLCDEAMKMLTKAFGGVYSNIPLKPEFKLEDVNVGVENTCLDYGDDDFTRGRPHPMIDPSLRAERVVKESLDPTVAVILADCVIGYGSHPNPAEDLADAIRTAKANAEKDGRYLSVITSVCGTEEDPQSLSKTQQQLRDAGAVVMPTNSQATRLVERIISNIK</sequence>
<protein>
    <submittedName>
        <fullName evidence="3">Acyl-CoA synthetase FdrA</fullName>
    </submittedName>
</protein>
<dbReference type="GO" id="GO:0004776">
    <property type="term" value="F:succinate-CoA ligase (GDP-forming) activity"/>
    <property type="evidence" value="ECO:0007669"/>
    <property type="project" value="TreeGrafter"/>
</dbReference>
<evidence type="ECO:0000259" key="1">
    <source>
        <dbReference type="Pfam" id="PF00549"/>
    </source>
</evidence>
<dbReference type="Proteomes" id="UP000276301">
    <property type="component" value="Unassembled WGS sequence"/>
</dbReference>
<evidence type="ECO:0000259" key="2">
    <source>
        <dbReference type="Pfam" id="PF02629"/>
    </source>
</evidence>
<keyword evidence="4" id="KW-1185">Reference proteome</keyword>
<accession>A0A498CR84</accession>
<feature type="domain" description="ATP-citrate synthase/succinyl-CoA ligase C-terminal" evidence="1">
    <location>
        <begin position="355"/>
        <end position="515"/>
    </location>
</feature>